<sequence>MLFYIEILKKYFIFEIILTVMLFYIHFINILITILNNSTLYIKYNLNYNNLYYIIY</sequence>
<accession>Q8RGZ9</accession>
<dbReference type="HOGENOM" id="CLU_3007731_0_0_0"/>
<feature type="transmembrane region" description="Helical" evidence="1">
    <location>
        <begin position="12"/>
        <end position="35"/>
    </location>
</feature>
<reference evidence="2" key="1">
    <citation type="journal article" date="2002" name="J. Bacteriol.">
        <title>Genome sequence and analysis of the oral bacterium Fusobacterium nucleatum strain ATCC 25586.</title>
        <authorList>
            <person name="Kapatral V."/>
            <person name="Anderson I."/>
            <person name="Ivanova N."/>
            <person name="Reznik G."/>
            <person name="Los T."/>
            <person name="Lykidis A."/>
            <person name="Bhattacharyya A."/>
            <person name="Bartman A."/>
            <person name="Gardner W."/>
            <person name="Grechkin G."/>
            <person name="Zhu L."/>
            <person name="Vasieva O."/>
            <person name="Chu L."/>
            <person name="Kogan Y."/>
            <person name="Chaga O."/>
            <person name="Goltsman E."/>
            <person name="Bernal A."/>
            <person name="Larsen N."/>
            <person name="D'Souza M."/>
            <person name="Walunas T."/>
            <person name="Pusch G."/>
            <person name="Haselkorn R."/>
            <person name="Fonstein M."/>
            <person name="Kyrpides N."/>
            <person name="Overbeek R."/>
        </authorList>
    </citation>
    <scope>NUCLEOTIDE SEQUENCE [LARGE SCALE GENOMIC DNA]</scope>
    <source>
        <strain evidence="2">ATCC 25586</strain>
    </source>
</reference>
<dbReference type="PaxDb" id="190304-FN0122"/>
<dbReference type="EMBL" id="AE009951">
    <property type="protein sequence ID" value="AAL94331.1"/>
    <property type="molecule type" value="Genomic_DNA"/>
</dbReference>
<dbReference type="EnsemblBacteria" id="AAL94331">
    <property type="protein sequence ID" value="AAL94331"/>
    <property type="gene ID" value="FN0122"/>
</dbReference>
<name>Q8RGZ9_FUSNN</name>
<gene>
    <name evidence="2" type="ordered locus">FN0122</name>
</gene>
<evidence type="ECO:0000256" key="1">
    <source>
        <dbReference type="SAM" id="Phobius"/>
    </source>
</evidence>
<dbReference type="KEGG" id="fnu:FN0122"/>
<evidence type="ECO:0000313" key="2">
    <source>
        <dbReference type="EMBL" id="AAL94331.1"/>
    </source>
</evidence>
<organism evidence="2">
    <name type="scientific">Fusobacterium nucleatum subsp. nucleatum (strain ATCC 25586 / DSM 15643 / BCRC 10681 / CIP 101130 / JCM 8532 / KCTC 2640 / LMG 13131 / VPI 4355)</name>
    <dbReference type="NCBI Taxonomy" id="190304"/>
    <lineage>
        <taxon>Bacteria</taxon>
        <taxon>Fusobacteriati</taxon>
        <taxon>Fusobacteriota</taxon>
        <taxon>Fusobacteriia</taxon>
        <taxon>Fusobacteriales</taxon>
        <taxon>Fusobacteriaceae</taxon>
        <taxon>Fusobacterium</taxon>
    </lineage>
</organism>
<keyword evidence="1" id="KW-0812">Transmembrane</keyword>
<dbReference type="STRING" id="190304.FN0122"/>
<dbReference type="AlphaFoldDB" id="Q8RGZ9"/>
<keyword evidence="1" id="KW-0472">Membrane</keyword>
<keyword evidence="1" id="KW-1133">Transmembrane helix</keyword>
<protein>
    <submittedName>
        <fullName evidence="2">Uncharacterized protein</fullName>
    </submittedName>
</protein>
<dbReference type="InParanoid" id="Q8RGZ9"/>
<proteinExistence type="predicted"/>